<evidence type="ECO:0000313" key="2">
    <source>
        <dbReference type="Proteomes" id="UP000186684"/>
    </source>
</evidence>
<accession>A0A1N7NPJ8</accession>
<dbReference type="AlphaFoldDB" id="A0A1N7NPJ8"/>
<dbReference type="Proteomes" id="UP000186684">
    <property type="component" value="Unassembled WGS sequence"/>
</dbReference>
<protein>
    <submittedName>
        <fullName evidence="1">Uncharacterized protein</fullName>
    </submittedName>
</protein>
<organism evidence="1 2">
    <name type="scientific">Roseivivax lentus</name>
    <dbReference type="NCBI Taxonomy" id="633194"/>
    <lineage>
        <taxon>Bacteria</taxon>
        <taxon>Pseudomonadati</taxon>
        <taxon>Pseudomonadota</taxon>
        <taxon>Alphaproteobacteria</taxon>
        <taxon>Rhodobacterales</taxon>
        <taxon>Roseobacteraceae</taxon>
        <taxon>Roseivivax</taxon>
    </lineage>
</organism>
<sequence length="602" mass="66084">MAETARRSQTETRLDAIMRQTLMLSDPNDPKEVARALAKRYREGAERIEIDRTGFLNSTALPISSTTGTSGPSEAELVQAKDDLDRDLGALVAHPQLKDIQPELKGWQRALPQIVDRGVSAARTSVNERYRAIAMAARQELGDYSRLARMLGASTPEFNGAYRSLAKSIDQAAALILVMAGETIAGRGFGGIAALPVPVADLTTRRDAVISALHGLQNPDPAALMGEDWPRALHALTSMNEWLDSSGQGHLRALLDESYLASVLDKLVETVGQSEASVLRGLSATSAVTVTQLERLLSLLGQAINPTSPPLARFRQALKLFVQSFRPDRGRRLILAARPPLMANGFYGLAHSEEDAGFVTLMTTRARLAALLDCYLGCGCEGDAVTCQFVLDKMLYDLDRAIDRYIADVDDATQRAAAFGVMMRLVTDIGVFDGDAQVMDSRGRWRQIVQLIGRLDVCTEGHDTLAGVLHRSAEVLLTPYGDLDWAERPPAEDQDDPFWQLMRSELCNQRRDEEHWFEFAAAMSPGCIDLRRLHDAIIGLLGAAMYLTGSGQDDVQGRPVRVACETEDATIPAHYETSLDSFAFRYLDRQGQVDPNFATRNR</sequence>
<reference evidence="2" key="1">
    <citation type="submission" date="2017-01" db="EMBL/GenBank/DDBJ databases">
        <authorList>
            <person name="Varghese N."/>
            <person name="Submissions S."/>
        </authorList>
    </citation>
    <scope>NUCLEOTIDE SEQUENCE [LARGE SCALE GENOMIC DNA]</scope>
    <source>
        <strain evidence="2">DSM 29430</strain>
    </source>
</reference>
<keyword evidence="2" id="KW-1185">Reference proteome</keyword>
<gene>
    <name evidence="1" type="ORF">SAMN05421759_10991</name>
</gene>
<evidence type="ECO:0000313" key="1">
    <source>
        <dbReference type="EMBL" id="SIT00237.1"/>
    </source>
</evidence>
<dbReference type="EMBL" id="FTOQ01000009">
    <property type="protein sequence ID" value="SIT00237.1"/>
    <property type="molecule type" value="Genomic_DNA"/>
</dbReference>
<proteinExistence type="predicted"/>
<name>A0A1N7NPJ8_9RHOB</name>
<dbReference type="STRING" id="633194.SAMN05421759_10991"/>